<organism evidence="1 2">
    <name type="scientific">Arabidopsis thaliana</name>
    <name type="common">Mouse-ear cress</name>
    <dbReference type="NCBI Taxonomy" id="3702"/>
    <lineage>
        <taxon>Eukaryota</taxon>
        <taxon>Viridiplantae</taxon>
        <taxon>Streptophyta</taxon>
        <taxon>Embryophyta</taxon>
        <taxon>Tracheophyta</taxon>
        <taxon>Spermatophyta</taxon>
        <taxon>Magnoliopsida</taxon>
        <taxon>eudicotyledons</taxon>
        <taxon>Gunneridae</taxon>
        <taxon>Pentapetalae</taxon>
        <taxon>rosids</taxon>
        <taxon>malvids</taxon>
        <taxon>Brassicales</taxon>
        <taxon>Brassicaceae</taxon>
        <taxon>Camelineae</taxon>
        <taxon>Arabidopsis</taxon>
    </lineage>
</organism>
<gene>
    <name evidence="1" type="ordered locus">AXX17_At2g35190</name>
</gene>
<name>A0A178VSE8_ARATH</name>
<proteinExistence type="predicted"/>
<dbReference type="AlphaFoldDB" id="A0A178VSE8"/>
<protein>
    <submittedName>
        <fullName evidence="1">Uncharacterized protein</fullName>
    </submittedName>
</protein>
<dbReference type="Proteomes" id="UP000078284">
    <property type="component" value="Chromosome 2"/>
</dbReference>
<evidence type="ECO:0000313" key="2">
    <source>
        <dbReference type="Proteomes" id="UP000078284"/>
    </source>
</evidence>
<evidence type="ECO:0000313" key="1">
    <source>
        <dbReference type="EMBL" id="OAP09367.1"/>
    </source>
</evidence>
<accession>A0A178VSE8</accession>
<sequence length="54" mass="6388">MKITYKILENLQMNLLEKINVTVYMHVGPRGSCRAYLFPTYPDPNREHYKVSKS</sequence>
<dbReference type="EMBL" id="LUHQ01000002">
    <property type="protein sequence ID" value="OAP09367.1"/>
    <property type="molecule type" value="Genomic_DNA"/>
</dbReference>
<reference evidence="2" key="1">
    <citation type="journal article" date="2016" name="Proc. Natl. Acad. Sci. U.S.A.">
        <title>Chromosome-level assembly of Arabidopsis thaliana Ler reveals the extent of translocation and inversion polymorphisms.</title>
        <authorList>
            <person name="Zapata L."/>
            <person name="Ding J."/>
            <person name="Willing E.M."/>
            <person name="Hartwig B."/>
            <person name="Bezdan D."/>
            <person name="Jiao W.B."/>
            <person name="Patel V."/>
            <person name="Velikkakam James G."/>
            <person name="Koornneef M."/>
            <person name="Ossowski S."/>
            <person name="Schneeberger K."/>
        </authorList>
    </citation>
    <scope>NUCLEOTIDE SEQUENCE [LARGE SCALE GENOMIC DNA]</scope>
    <source>
        <strain evidence="2">cv. Landsberg erecta</strain>
    </source>
</reference>
<comment type="caution">
    <text evidence="1">The sequence shown here is derived from an EMBL/GenBank/DDBJ whole genome shotgun (WGS) entry which is preliminary data.</text>
</comment>